<dbReference type="EMBL" id="MF422648">
    <property type="protein sequence ID" value="ATX61919.1"/>
    <property type="molecule type" value="Genomic_DNA"/>
</dbReference>
<proteinExistence type="predicted"/>
<dbReference type="AlphaFoldDB" id="A0A2H4QBY3"/>
<reference evidence="4" key="1">
    <citation type="submission" date="2017-06" db="EMBL/GenBank/DDBJ databases">
        <title>Intra-specific comparison of mitochondrial genome in Tremella fuciformis suggests a gene evolution hypothesis that the N-terminal was replaced by exogenetic one.</title>
        <authorList>
            <person name="Deng Y."/>
            <person name="Ming R."/>
            <person name="Xie B."/>
        </authorList>
    </citation>
    <scope>NUCLEOTIDE SEQUENCE</scope>
    <source>
        <strain evidence="2">TF04</strain>
        <strain evidence="3">TF05</strain>
        <strain evidence="4">TF12</strain>
    </source>
</reference>
<dbReference type="InterPro" id="IPR035901">
    <property type="entry name" value="GIY-YIG_endonuc_sf"/>
</dbReference>
<dbReference type="SUPFAM" id="SSF82771">
    <property type="entry name" value="GIY-YIG endonuclease"/>
    <property type="match status" value="1"/>
</dbReference>
<dbReference type="EMBL" id="MF422649">
    <property type="protein sequence ID" value="ATX61941.1"/>
    <property type="molecule type" value="Genomic_DNA"/>
</dbReference>
<evidence type="ECO:0000313" key="2">
    <source>
        <dbReference type="EMBL" id="ATX61919.1"/>
    </source>
</evidence>
<keyword evidence="4" id="KW-0496">Mitochondrion</keyword>
<dbReference type="SMART" id="SM00465">
    <property type="entry name" value="GIYc"/>
    <property type="match status" value="1"/>
</dbReference>
<accession>A0A2H4QBY3</accession>
<dbReference type="PROSITE" id="PS50164">
    <property type="entry name" value="GIY_YIG"/>
    <property type="match status" value="1"/>
</dbReference>
<name>A0A2H4QBY3_9TREE</name>
<geneLocation type="mitochondrion" evidence="4"/>
<protein>
    <recommendedName>
        <fullName evidence="1">GIY-YIG domain-containing protein</fullName>
    </recommendedName>
</protein>
<dbReference type="EMBL" id="MF422655">
    <property type="protein sequence ID" value="ATX62077.1"/>
    <property type="molecule type" value="Genomic_DNA"/>
</dbReference>
<evidence type="ECO:0000259" key="1">
    <source>
        <dbReference type="PROSITE" id="PS50164"/>
    </source>
</evidence>
<evidence type="ECO:0000313" key="4">
    <source>
        <dbReference type="EMBL" id="ATX62077.1"/>
    </source>
</evidence>
<gene>
    <name evidence="4" type="primary">orf490</name>
</gene>
<dbReference type="InterPro" id="IPR000305">
    <property type="entry name" value="GIY-YIG_endonuc"/>
</dbReference>
<organism evidence="4">
    <name type="scientific">Tremella fuciformis</name>
    <dbReference type="NCBI Taxonomy" id="64657"/>
    <lineage>
        <taxon>Eukaryota</taxon>
        <taxon>Fungi</taxon>
        <taxon>Dikarya</taxon>
        <taxon>Basidiomycota</taxon>
        <taxon>Agaricomycotina</taxon>
        <taxon>Tremellomycetes</taxon>
        <taxon>Tremellales</taxon>
        <taxon>Tremellaceae</taxon>
        <taxon>Tremella</taxon>
    </lineage>
</organism>
<feature type="domain" description="GIY-YIG" evidence="1">
    <location>
        <begin position="162"/>
        <end position="248"/>
    </location>
</feature>
<evidence type="ECO:0000313" key="3">
    <source>
        <dbReference type="EMBL" id="ATX61941.1"/>
    </source>
</evidence>
<sequence>MPIWHILRVCYPLYFSNLRLLQNLYKLHLDLFYVMSFLTHYFNGGALRFYSRIKDVPAGLLQDSVELPYDNVDDFISAAIEPDGGGPTTNLNTIAKRYASSGQEPTAEIINTLQSRTGGNRVTPEQVALFKEAFEQHTHSVPLPLGTKGMDTLRSMSPINKGTPGCYIITSLLDNSQGVGSSMNLALRLRSHYSRNNNTRISKRLITQGRDNFTAQVVRLPLGVPQTQSAVVAFEQYLFLRLNPSINLFFIAGSYFISEDEILRRQVERGTPVYIYYKGKLVAQTLTVKAAADILNVERANVRAAAKNDSYLTDFKITLTPIADRVEDLMDIPSLKALLASKRSNNESKPFYLYIRGALVGSYNVFKELQARTGFTVSEIEKSLSNRNGLYRSDRDILFTRDLLQGAPLLEMSDSDILKHCSATRSRYTNKHVYAYQDSKLIATYTSPYSVLNRQTNFPISRGKFYADLKKNGKCQVGDTLYTVEPVESC</sequence>